<dbReference type="GeneID" id="85309817"/>
<feature type="region of interest" description="Disordered" evidence="1">
    <location>
        <begin position="321"/>
        <end position="345"/>
    </location>
</feature>
<feature type="region of interest" description="Disordered" evidence="1">
    <location>
        <begin position="108"/>
        <end position="131"/>
    </location>
</feature>
<accession>A0AAJ0C9D9</accession>
<name>A0AAJ0C9D9_9PEZI</name>
<dbReference type="EMBL" id="MU838998">
    <property type="protein sequence ID" value="KAK1771348.1"/>
    <property type="molecule type" value="Genomic_DNA"/>
</dbReference>
<evidence type="ECO:0000313" key="2">
    <source>
        <dbReference type="EMBL" id="KAK1771348.1"/>
    </source>
</evidence>
<dbReference type="Proteomes" id="UP001244011">
    <property type="component" value="Unassembled WGS sequence"/>
</dbReference>
<sequence length="380" mass="40995">MPMPIAAKAGVIALSVAVAAAIAVYESPELRRMADDLRRRIAIALHSMGDGVQPPAREPRFNRPEDADGFLQSRAVVANEPGVDADDETRRRQREELMYWNAVLEEKKTKERGEVGPTHTSPPAHSRASSFDDFLQRDSSAEQGTYVFNTGAQVRDDNVGLLRRRGGVEGVRGLNASIYANPFADENGVDDFDDQLATEPHPLSPGKDETMSVDIYNATEAAASQTLSPQPVPEVLFDYDAGLPTQDEPEPATLMDRELAQDEFMTAGQEDRYDAYASVQAWANNYNNNFNPGSYSPLPMSPPAPLSEPDIVSEGALTPADSASLAGSGEDIGDDAASSRAGENGRYYDVISEDEDGMPTPVSWTEVGSVVSESESAVHA</sequence>
<dbReference type="RefSeq" id="XP_060287561.1">
    <property type="nucleotide sequence ID" value="XM_060426630.1"/>
</dbReference>
<keyword evidence="3" id="KW-1185">Reference proteome</keyword>
<protein>
    <submittedName>
        <fullName evidence="2">Uncharacterized protein</fullName>
    </submittedName>
</protein>
<comment type="caution">
    <text evidence="2">The sequence shown here is derived from an EMBL/GenBank/DDBJ whole genome shotgun (WGS) entry which is preliminary data.</text>
</comment>
<reference evidence="2" key="1">
    <citation type="submission" date="2023-06" db="EMBL/GenBank/DDBJ databases">
        <title>Genome-scale phylogeny and comparative genomics of the fungal order Sordariales.</title>
        <authorList>
            <consortium name="Lawrence Berkeley National Laboratory"/>
            <person name="Hensen N."/>
            <person name="Bonometti L."/>
            <person name="Westerberg I."/>
            <person name="Brannstrom I.O."/>
            <person name="Guillou S."/>
            <person name="Cros-Aarteil S."/>
            <person name="Calhoun S."/>
            <person name="Haridas S."/>
            <person name="Kuo A."/>
            <person name="Mondo S."/>
            <person name="Pangilinan J."/>
            <person name="Riley R."/>
            <person name="Labutti K."/>
            <person name="Andreopoulos B."/>
            <person name="Lipzen A."/>
            <person name="Chen C."/>
            <person name="Yanf M."/>
            <person name="Daum C."/>
            <person name="Ng V."/>
            <person name="Clum A."/>
            <person name="Steindorff A."/>
            <person name="Ohm R."/>
            <person name="Martin F."/>
            <person name="Silar P."/>
            <person name="Natvig D."/>
            <person name="Lalanne C."/>
            <person name="Gautier V."/>
            <person name="Ament-Velasquez S.L."/>
            <person name="Kruys A."/>
            <person name="Hutchinson M.I."/>
            <person name="Powell A.J."/>
            <person name="Barry K."/>
            <person name="Miller A.N."/>
            <person name="Grigoriev I.V."/>
            <person name="Debuchy R."/>
            <person name="Gladieux P."/>
            <person name="Thoren M.H."/>
            <person name="Johannesson H."/>
        </authorList>
    </citation>
    <scope>NUCLEOTIDE SEQUENCE</scope>
    <source>
        <strain evidence="2">8032-3</strain>
    </source>
</reference>
<organism evidence="2 3">
    <name type="scientific">Phialemonium atrogriseum</name>
    <dbReference type="NCBI Taxonomy" id="1093897"/>
    <lineage>
        <taxon>Eukaryota</taxon>
        <taxon>Fungi</taxon>
        <taxon>Dikarya</taxon>
        <taxon>Ascomycota</taxon>
        <taxon>Pezizomycotina</taxon>
        <taxon>Sordariomycetes</taxon>
        <taxon>Sordariomycetidae</taxon>
        <taxon>Cephalothecales</taxon>
        <taxon>Cephalothecaceae</taxon>
        <taxon>Phialemonium</taxon>
    </lineage>
</organism>
<gene>
    <name evidence="2" type="ORF">QBC33DRAFT_523395</name>
</gene>
<proteinExistence type="predicted"/>
<feature type="compositionally biased region" description="Polar residues" evidence="1">
    <location>
        <begin position="118"/>
        <end position="129"/>
    </location>
</feature>
<dbReference type="AlphaFoldDB" id="A0AAJ0C9D9"/>
<evidence type="ECO:0000256" key="1">
    <source>
        <dbReference type="SAM" id="MobiDB-lite"/>
    </source>
</evidence>
<evidence type="ECO:0000313" key="3">
    <source>
        <dbReference type="Proteomes" id="UP001244011"/>
    </source>
</evidence>